<reference evidence="4" key="1">
    <citation type="submission" date="2017-02" db="UniProtKB">
        <authorList>
            <consortium name="WormBaseParasite"/>
        </authorList>
    </citation>
    <scope>IDENTIFICATION</scope>
</reference>
<dbReference type="Proteomes" id="UP000268014">
    <property type="component" value="Unassembled WGS sequence"/>
</dbReference>
<feature type="transmembrane region" description="Helical" evidence="1">
    <location>
        <begin position="16"/>
        <end position="36"/>
    </location>
</feature>
<organism evidence="4">
    <name type="scientific">Haemonchus placei</name>
    <name type="common">Barber's pole worm</name>
    <dbReference type="NCBI Taxonomy" id="6290"/>
    <lineage>
        <taxon>Eukaryota</taxon>
        <taxon>Metazoa</taxon>
        <taxon>Ecdysozoa</taxon>
        <taxon>Nematoda</taxon>
        <taxon>Chromadorea</taxon>
        <taxon>Rhabditida</taxon>
        <taxon>Rhabditina</taxon>
        <taxon>Rhabditomorpha</taxon>
        <taxon>Strongyloidea</taxon>
        <taxon>Trichostrongylidae</taxon>
        <taxon>Haemonchus</taxon>
    </lineage>
</organism>
<keyword evidence="1" id="KW-0812">Transmembrane</keyword>
<sequence length="52" mass="6225">MSMIKYLVILCKLLNYFLPTILLIILPVITMSICIHHQNRFFSICRDMKRLI</sequence>
<gene>
    <name evidence="2" type="ORF">HPLM_LOCUS2611</name>
</gene>
<evidence type="ECO:0000313" key="3">
    <source>
        <dbReference type="Proteomes" id="UP000268014"/>
    </source>
</evidence>
<name>A0A0N4VZ93_HAEPC</name>
<evidence type="ECO:0000313" key="2">
    <source>
        <dbReference type="EMBL" id="VDO15848.1"/>
    </source>
</evidence>
<accession>A0A0N4VZ93</accession>
<dbReference type="EMBL" id="UZAF01005894">
    <property type="protein sequence ID" value="VDO15848.1"/>
    <property type="molecule type" value="Genomic_DNA"/>
</dbReference>
<keyword evidence="3" id="KW-1185">Reference proteome</keyword>
<evidence type="ECO:0000313" key="4">
    <source>
        <dbReference type="WBParaSite" id="HPLM_0000261501-mRNA-1"/>
    </source>
</evidence>
<keyword evidence="1" id="KW-1133">Transmembrane helix</keyword>
<dbReference type="WBParaSite" id="HPLM_0000261501-mRNA-1">
    <property type="protein sequence ID" value="HPLM_0000261501-mRNA-1"/>
    <property type="gene ID" value="HPLM_0000261501"/>
</dbReference>
<dbReference type="AlphaFoldDB" id="A0A0N4VZ93"/>
<reference evidence="2 3" key="2">
    <citation type="submission" date="2018-11" db="EMBL/GenBank/DDBJ databases">
        <authorList>
            <consortium name="Pathogen Informatics"/>
        </authorList>
    </citation>
    <scope>NUCLEOTIDE SEQUENCE [LARGE SCALE GENOMIC DNA]</scope>
    <source>
        <strain evidence="2 3">MHpl1</strain>
    </source>
</reference>
<keyword evidence="1" id="KW-0472">Membrane</keyword>
<proteinExistence type="predicted"/>
<evidence type="ECO:0000256" key="1">
    <source>
        <dbReference type="SAM" id="Phobius"/>
    </source>
</evidence>
<protein>
    <submittedName>
        <fullName evidence="2 4">Uncharacterized protein</fullName>
    </submittedName>
</protein>